<dbReference type="STRING" id="27349.A0A0L6U8Q8"/>
<keyword evidence="6" id="KW-0732">Signal</keyword>
<dbReference type="PROSITE" id="PS00138">
    <property type="entry name" value="SUBTILASE_SER"/>
    <property type="match status" value="1"/>
</dbReference>
<evidence type="ECO:0000256" key="3">
    <source>
        <dbReference type="ARBA" id="ARBA00022801"/>
    </source>
</evidence>
<feature type="active site" description="Charge relay system" evidence="5">
    <location>
        <position position="275"/>
    </location>
</feature>
<dbReference type="PROSITE" id="PS51892">
    <property type="entry name" value="SUBTILASE"/>
    <property type="match status" value="1"/>
</dbReference>
<gene>
    <name evidence="9" type="ORF">VP01_942g5</name>
</gene>
<dbReference type="InterPro" id="IPR022398">
    <property type="entry name" value="Peptidase_S8_His-AS"/>
</dbReference>
<dbReference type="PANTHER" id="PTHR43806">
    <property type="entry name" value="PEPTIDASE S8"/>
    <property type="match status" value="1"/>
</dbReference>
<dbReference type="InterPro" id="IPR023828">
    <property type="entry name" value="Peptidase_S8_Ser-AS"/>
</dbReference>
<evidence type="ECO:0008006" key="11">
    <source>
        <dbReference type="Google" id="ProtNLM"/>
    </source>
</evidence>
<evidence type="ECO:0000256" key="5">
    <source>
        <dbReference type="PROSITE-ProRule" id="PRU01240"/>
    </source>
</evidence>
<feature type="active site" description="Charge relay system" evidence="5">
    <location>
        <position position="244"/>
    </location>
</feature>
<evidence type="ECO:0000256" key="6">
    <source>
        <dbReference type="SAM" id="SignalP"/>
    </source>
</evidence>
<accession>A0A0L6U8Q8</accession>
<keyword evidence="10" id="KW-1185">Reference proteome</keyword>
<dbReference type="SUPFAM" id="SSF52743">
    <property type="entry name" value="Subtilisin-like"/>
    <property type="match status" value="1"/>
</dbReference>
<evidence type="ECO:0000256" key="2">
    <source>
        <dbReference type="ARBA" id="ARBA00022670"/>
    </source>
</evidence>
<evidence type="ECO:0000259" key="8">
    <source>
        <dbReference type="Pfam" id="PF05922"/>
    </source>
</evidence>
<feature type="domain" description="Inhibitor I9" evidence="8">
    <location>
        <begin position="83"/>
        <end position="159"/>
    </location>
</feature>
<proteinExistence type="inferred from homology"/>
<dbReference type="PRINTS" id="PR00723">
    <property type="entry name" value="SUBTILISIN"/>
</dbReference>
<evidence type="ECO:0000259" key="7">
    <source>
        <dbReference type="Pfam" id="PF00082"/>
    </source>
</evidence>
<dbReference type="FunFam" id="3.40.50.200:FF:000033">
    <property type="entry name" value="Uncharacterized protein"/>
    <property type="match status" value="1"/>
</dbReference>
<dbReference type="InterPro" id="IPR050131">
    <property type="entry name" value="Peptidase_S8_subtilisin-like"/>
</dbReference>
<dbReference type="OrthoDB" id="19448at2759"/>
<comment type="caution">
    <text evidence="9">The sequence shown here is derived from an EMBL/GenBank/DDBJ whole genome shotgun (WGS) entry which is preliminary data.</text>
</comment>
<evidence type="ECO:0000313" key="10">
    <source>
        <dbReference type="Proteomes" id="UP000037035"/>
    </source>
</evidence>
<sequence length="490" mass="51819">MTNMLGTKISVSLLLTIQLSFWLIPETVSLSPGSSQKYRSENGTLENLAGALLSNATSRSSAKHHAAQRPVAQAAPVTQQHKSYIVLLNDQVVVSEFVATLSHSWESGSHLPLSKNQIGYVYQEIGFNGFSALLDDQAFKSLSRSAGVQEIILDSTVNVQPIEAVISDALMITGLGSGHEQDNSTVSAQDASDHFSQKGTAPWGLQRIDQRQRLSTRGTSSASVNYDYLYSSPAGEGVIVYILDTGARESHNDFGGRVEMAAQFGGYDLSDGNGHGTHCAGIVAGSRWGVAKKAQVKAIKVLADDGSGSTSDVIAGVQYTLQQFKASGYVPSVVSLSLGGEQNSALDRAVQTAINRGLHFVVAAGNTNTDACLSSPASVSGANVVTASDIKDNRASYSSWGTCVDLIAPGTDVTSAWFSGDDATKRLSGTSMATPHVAGLIAAHLSNQNYTPQQMSDKLRRDATQNAIYLGSPNSDPTSTPNYFIYNSLQ</sequence>
<evidence type="ECO:0000313" key="9">
    <source>
        <dbReference type="EMBL" id="KNZ44180.1"/>
    </source>
</evidence>
<feature type="active site" description="Charge relay system" evidence="5">
    <location>
        <position position="431"/>
    </location>
</feature>
<dbReference type="Gene3D" id="3.40.50.200">
    <property type="entry name" value="Peptidase S8/S53 domain"/>
    <property type="match status" value="1"/>
</dbReference>
<reference evidence="9" key="1">
    <citation type="submission" date="2015-08" db="EMBL/GenBank/DDBJ databases">
        <title>Next Generation Sequencing and Analysis of the Genome of Puccinia sorghi L Schw, the Causal Agent of Maize Common Rust.</title>
        <authorList>
            <person name="Rochi L."/>
            <person name="Burguener G."/>
            <person name="Darino M."/>
            <person name="Turjanski A."/>
            <person name="Kreff E."/>
            <person name="Dieguez M.J."/>
            <person name="Sacco F."/>
        </authorList>
    </citation>
    <scope>NUCLEOTIDE SEQUENCE [LARGE SCALE GENOMIC DNA]</scope>
    <source>
        <strain evidence="9">RO10H11247</strain>
    </source>
</reference>
<dbReference type="InterPro" id="IPR034193">
    <property type="entry name" value="PCSK9_ProteinaseK-like"/>
</dbReference>
<dbReference type="GO" id="GO:0005615">
    <property type="term" value="C:extracellular space"/>
    <property type="evidence" value="ECO:0007669"/>
    <property type="project" value="TreeGrafter"/>
</dbReference>
<organism evidence="9 10">
    <name type="scientific">Puccinia sorghi</name>
    <dbReference type="NCBI Taxonomy" id="27349"/>
    <lineage>
        <taxon>Eukaryota</taxon>
        <taxon>Fungi</taxon>
        <taxon>Dikarya</taxon>
        <taxon>Basidiomycota</taxon>
        <taxon>Pucciniomycotina</taxon>
        <taxon>Pucciniomycetes</taxon>
        <taxon>Pucciniales</taxon>
        <taxon>Pucciniaceae</taxon>
        <taxon>Puccinia</taxon>
    </lineage>
</organism>
<dbReference type="Pfam" id="PF00082">
    <property type="entry name" value="Peptidase_S8"/>
    <property type="match status" value="1"/>
</dbReference>
<protein>
    <recommendedName>
        <fullName evidence="11">Peptidase S8/S53 domain-containing protein</fullName>
    </recommendedName>
</protein>
<dbReference type="Pfam" id="PF05922">
    <property type="entry name" value="Inhibitor_I9"/>
    <property type="match status" value="1"/>
</dbReference>
<comment type="similarity">
    <text evidence="1 5">Belongs to the peptidase S8 family.</text>
</comment>
<keyword evidence="2 5" id="KW-0645">Protease</keyword>
<name>A0A0L6U8Q8_9BASI</name>
<dbReference type="InterPro" id="IPR000209">
    <property type="entry name" value="Peptidase_S8/S53_dom"/>
</dbReference>
<dbReference type="InterPro" id="IPR010259">
    <property type="entry name" value="S8pro/Inhibitor_I9"/>
</dbReference>
<dbReference type="Gene3D" id="3.30.70.80">
    <property type="entry name" value="Peptidase S8 propeptide/proteinase inhibitor I9"/>
    <property type="match status" value="1"/>
</dbReference>
<dbReference type="EMBL" id="LAVV01015082">
    <property type="protein sequence ID" value="KNZ44180.1"/>
    <property type="molecule type" value="Genomic_DNA"/>
</dbReference>
<dbReference type="CDD" id="cd04077">
    <property type="entry name" value="Peptidases_S8_PCSK9_ProteinaseK_like"/>
    <property type="match status" value="1"/>
</dbReference>
<dbReference type="VEuPathDB" id="FungiDB:VP01_942g5"/>
<feature type="domain" description="Peptidase S8/S53" evidence="7">
    <location>
        <begin position="235"/>
        <end position="466"/>
    </location>
</feature>
<keyword evidence="4 5" id="KW-0720">Serine protease</keyword>
<dbReference type="InterPro" id="IPR015500">
    <property type="entry name" value="Peptidase_S8_subtilisin-rel"/>
</dbReference>
<dbReference type="PANTHER" id="PTHR43806:SF11">
    <property type="entry name" value="CEREVISIN-RELATED"/>
    <property type="match status" value="1"/>
</dbReference>
<dbReference type="Proteomes" id="UP000037035">
    <property type="component" value="Unassembled WGS sequence"/>
</dbReference>
<feature type="signal peptide" evidence="6">
    <location>
        <begin position="1"/>
        <end position="29"/>
    </location>
</feature>
<evidence type="ECO:0000256" key="1">
    <source>
        <dbReference type="ARBA" id="ARBA00011073"/>
    </source>
</evidence>
<dbReference type="InterPro" id="IPR036852">
    <property type="entry name" value="Peptidase_S8/S53_dom_sf"/>
</dbReference>
<dbReference type="InterPro" id="IPR037045">
    <property type="entry name" value="S8pro/Inhibitor_I9_sf"/>
</dbReference>
<evidence type="ECO:0000256" key="4">
    <source>
        <dbReference type="ARBA" id="ARBA00022825"/>
    </source>
</evidence>
<dbReference type="PROSITE" id="PS00137">
    <property type="entry name" value="SUBTILASE_HIS"/>
    <property type="match status" value="1"/>
</dbReference>
<dbReference type="GO" id="GO:0004252">
    <property type="term" value="F:serine-type endopeptidase activity"/>
    <property type="evidence" value="ECO:0007669"/>
    <property type="project" value="UniProtKB-UniRule"/>
</dbReference>
<dbReference type="AlphaFoldDB" id="A0A0L6U8Q8"/>
<keyword evidence="3 5" id="KW-0378">Hydrolase</keyword>
<dbReference type="GO" id="GO:0006508">
    <property type="term" value="P:proteolysis"/>
    <property type="evidence" value="ECO:0007669"/>
    <property type="project" value="UniProtKB-KW"/>
</dbReference>
<feature type="chain" id="PRO_5005567715" description="Peptidase S8/S53 domain-containing protein" evidence="6">
    <location>
        <begin position="30"/>
        <end position="490"/>
    </location>
</feature>